<comment type="caution">
    <text evidence="6">The sequence shown here is derived from an EMBL/GenBank/DDBJ whole genome shotgun (WGS) entry which is preliminary data.</text>
</comment>
<dbReference type="InterPro" id="IPR051861">
    <property type="entry name" value="NET_actin-binding_domain"/>
</dbReference>
<proteinExistence type="inferred from homology"/>
<evidence type="ECO:0000256" key="2">
    <source>
        <dbReference type="ARBA" id="ARBA00038006"/>
    </source>
</evidence>
<evidence type="ECO:0000259" key="5">
    <source>
        <dbReference type="PROSITE" id="PS51774"/>
    </source>
</evidence>
<reference evidence="6 7" key="1">
    <citation type="journal article" date="2022" name="Nat. Plants">
        <title>Genomes of leafy and leafless Platanthera orchids illuminate the evolution of mycoheterotrophy.</title>
        <authorList>
            <person name="Li M.H."/>
            <person name="Liu K.W."/>
            <person name="Li Z."/>
            <person name="Lu H.C."/>
            <person name="Ye Q.L."/>
            <person name="Zhang D."/>
            <person name="Wang J.Y."/>
            <person name="Li Y.F."/>
            <person name="Zhong Z.M."/>
            <person name="Liu X."/>
            <person name="Yu X."/>
            <person name="Liu D.K."/>
            <person name="Tu X.D."/>
            <person name="Liu B."/>
            <person name="Hao Y."/>
            <person name="Liao X.Y."/>
            <person name="Jiang Y.T."/>
            <person name="Sun W.H."/>
            <person name="Chen J."/>
            <person name="Chen Y.Q."/>
            <person name="Ai Y."/>
            <person name="Zhai J.W."/>
            <person name="Wu S.S."/>
            <person name="Zhou Z."/>
            <person name="Hsiao Y.Y."/>
            <person name="Wu W.L."/>
            <person name="Chen Y.Y."/>
            <person name="Lin Y.F."/>
            <person name="Hsu J.L."/>
            <person name="Li C.Y."/>
            <person name="Wang Z.W."/>
            <person name="Zhao X."/>
            <person name="Zhong W.Y."/>
            <person name="Ma X.K."/>
            <person name="Ma L."/>
            <person name="Huang J."/>
            <person name="Chen G.Z."/>
            <person name="Huang M.Z."/>
            <person name="Huang L."/>
            <person name="Peng D.H."/>
            <person name="Luo Y.B."/>
            <person name="Zou S.Q."/>
            <person name="Chen S.P."/>
            <person name="Lan S."/>
            <person name="Tsai W.C."/>
            <person name="Van de Peer Y."/>
            <person name="Liu Z.J."/>
        </authorList>
    </citation>
    <scope>NUCLEOTIDE SEQUENCE [LARGE SCALE GENOMIC DNA]</scope>
    <source>
        <strain evidence="6">Lor288</strain>
    </source>
</reference>
<dbReference type="PROSITE" id="PS51774">
    <property type="entry name" value="NAB"/>
    <property type="match status" value="1"/>
</dbReference>
<feature type="domain" description="NAB" evidence="5">
    <location>
        <begin position="10"/>
        <end position="90"/>
    </location>
</feature>
<evidence type="ECO:0000256" key="1">
    <source>
        <dbReference type="ARBA" id="ARBA00023054"/>
    </source>
</evidence>
<name>A0ABR2MID9_9ASPA</name>
<dbReference type="InterPro" id="IPR011684">
    <property type="entry name" value="NAB"/>
</dbReference>
<keyword evidence="1 3" id="KW-0175">Coiled coil</keyword>
<dbReference type="EMBL" id="JBBWWR010000007">
    <property type="protein sequence ID" value="KAK8963320.1"/>
    <property type="molecule type" value="Genomic_DNA"/>
</dbReference>
<evidence type="ECO:0000313" key="7">
    <source>
        <dbReference type="Proteomes" id="UP001412067"/>
    </source>
</evidence>
<dbReference type="Pfam" id="PF07765">
    <property type="entry name" value="KIP1"/>
    <property type="match status" value="1"/>
</dbReference>
<dbReference type="Proteomes" id="UP001412067">
    <property type="component" value="Unassembled WGS sequence"/>
</dbReference>
<feature type="coiled-coil region" evidence="3">
    <location>
        <begin position="263"/>
        <end position="404"/>
    </location>
</feature>
<evidence type="ECO:0000313" key="6">
    <source>
        <dbReference type="EMBL" id="KAK8963320.1"/>
    </source>
</evidence>
<keyword evidence="7" id="KW-1185">Reference proteome</keyword>
<evidence type="ECO:0000256" key="4">
    <source>
        <dbReference type="SAM" id="MobiDB-lite"/>
    </source>
</evidence>
<dbReference type="PANTHER" id="PTHR32258:SF3">
    <property type="entry name" value="PROTEIN NETWORKED 4A"/>
    <property type="match status" value="1"/>
</dbReference>
<accession>A0ABR2MID9</accession>
<gene>
    <name evidence="6" type="ORF">KSP40_PGU021350</name>
</gene>
<sequence length="564" mass="64569">MKRTQSRKSHSWWWDSHISPKNSRWLFENLEQMDRLIKEMLKLIEEEGDSFAKKAEMYYQRRPKLLAHVEDFYRMYRALAERYDNVTGELRKNMPSDLRSQSSGNGSDFGADPPSPSFSPSSNQMLERGKNRAKPFKRAAGFDVFLGSAASSDFSRKGSDDSPSSSSSSSQSGSDSEDGKVVDADDNTSGLNARIVQLEEELREAREKIKEYDNDHGVDLSERKGMFEIRILEQEKLIGELKAMAEESSARLLHDNSVLESKVRSLMDSEKNYETKIRALENRVVELEAAGKGEACNECRKTMAELSQSLDGYKMEVDLLRSEKDKLVDSKSIHEAKLRAFEDRVMELENRVTELETAKAEACGENAKLRDELSQSLDGYKLKVEFLTSEKDELNARVSELVDSKNIYDSKISEFEYAKSEANERVKIIDELNGSLDAYKLKVDNLMSERDELNARAKELVDSKNLQESKIRDLAEHLHRLHIEHVNLLKEVEGARKESAELVNRVRDLEGEVESQRVLILDGAEGKREAIRQLCFSLEHYRDRYQKLRRMCVGRGRRLPVIAV</sequence>
<comment type="similarity">
    <text evidence="2">Belongs to the NET family.</text>
</comment>
<dbReference type="Gene3D" id="1.20.5.1700">
    <property type="match status" value="1"/>
</dbReference>
<feature type="region of interest" description="Disordered" evidence="4">
    <location>
        <begin position="152"/>
        <end position="192"/>
    </location>
</feature>
<protein>
    <recommendedName>
        <fullName evidence="5">NAB domain-containing protein</fullName>
    </recommendedName>
</protein>
<organism evidence="6 7">
    <name type="scientific">Platanthera guangdongensis</name>
    <dbReference type="NCBI Taxonomy" id="2320717"/>
    <lineage>
        <taxon>Eukaryota</taxon>
        <taxon>Viridiplantae</taxon>
        <taxon>Streptophyta</taxon>
        <taxon>Embryophyta</taxon>
        <taxon>Tracheophyta</taxon>
        <taxon>Spermatophyta</taxon>
        <taxon>Magnoliopsida</taxon>
        <taxon>Liliopsida</taxon>
        <taxon>Asparagales</taxon>
        <taxon>Orchidaceae</taxon>
        <taxon>Orchidoideae</taxon>
        <taxon>Orchideae</taxon>
        <taxon>Orchidinae</taxon>
        <taxon>Platanthera</taxon>
    </lineage>
</organism>
<feature type="coiled-coil region" evidence="3">
    <location>
        <begin position="429"/>
        <end position="512"/>
    </location>
</feature>
<feature type="region of interest" description="Disordered" evidence="4">
    <location>
        <begin position="92"/>
        <end position="133"/>
    </location>
</feature>
<dbReference type="PANTHER" id="PTHR32258">
    <property type="entry name" value="PROTEIN NETWORKED 4A"/>
    <property type="match status" value="1"/>
</dbReference>
<evidence type="ECO:0000256" key="3">
    <source>
        <dbReference type="SAM" id="Coils"/>
    </source>
</evidence>
<feature type="compositionally biased region" description="Low complexity" evidence="4">
    <location>
        <begin position="161"/>
        <end position="174"/>
    </location>
</feature>